<dbReference type="PANTHER" id="PTHR45339:SF1">
    <property type="entry name" value="HYBRID SIGNAL TRANSDUCTION HISTIDINE KINASE J"/>
    <property type="match status" value="1"/>
</dbReference>
<dbReference type="CDD" id="cd19920">
    <property type="entry name" value="REC_PA4781-like"/>
    <property type="match status" value="1"/>
</dbReference>
<keyword evidence="3 9" id="KW-0597">Phosphoprotein</keyword>
<dbReference type="Gene3D" id="3.40.50.2300">
    <property type="match status" value="2"/>
</dbReference>
<keyword evidence="5" id="KW-0547">Nucleotide-binding</keyword>
<dbReference type="InterPro" id="IPR036097">
    <property type="entry name" value="HisK_dim/P_sf"/>
</dbReference>
<keyword evidence="6" id="KW-0418">Kinase</keyword>
<feature type="domain" description="Histidine kinase" evidence="10">
    <location>
        <begin position="176"/>
        <end position="422"/>
    </location>
</feature>
<dbReference type="CDD" id="cd17546">
    <property type="entry name" value="REC_hyHK_CKI1_RcsC-like"/>
    <property type="match status" value="1"/>
</dbReference>
<organism evidence="12 13">
    <name type="scientific">Limnofasciculus baicalensis BBK-W-15</name>
    <dbReference type="NCBI Taxonomy" id="2699891"/>
    <lineage>
        <taxon>Bacteria</taxon>
        <taxon>Bacillati</taxon>
        <taxon>Cyanobacteriota</taxon>
        <taxon>Cyanophyceae</taxon>
        <taxon>Coleofasciculales</taxon>
        <taxon>Coleofasciculaceae</taxon>
        <taxon>Limnofasciculus</taxon>
        <taxon>Limnofasciculus baicalensis</taxon>
    </lineage>
</organism>
<dbReference type="SMART" id="SM00388">
    <property type="entry name" value="HisKA"/>
    <property type="match status" value="1"/>
</dbReference>
<dbReference type="Proteomes" id="UP001204953">
    <property type="component" value="Unassembled WGS sequence"/>
</dbReference>
<dbReference type="Gene3D" id="6.10.250.690">
    <property type="match status" value="1"/>
</dbReference>
<dbReference type="InterPro" id="IPR005467">
    <property type="entry name" value="His_kinase_dom"/>
</dbReference>
<evidence type="ECO:0000256" key="7">
    <source>
        <dbReference type="ARBA" id="ARBA00022840"/>
    </source>
</evidence>
<keyword evidence="8" id="KW-0902">Two-component regulatory system</keyword>
<comment type="catalytic activity">
    <reaction evidence="1">
        <text>ATP + protein L-histidine = ADP + protein N-phospho-L-histidine.</text>
        <dbReference type="EC" id="2.7.13.3"/>
    </reaction>
</comment>
<evidence type="ECO:0000256" key="5">
    <source>
        <dbReference type="ARBA" id="ARBA00022741"/>
    </source>
</evidence>
<dbReference type="GO" id="GO:0005524">
    <property type="term" value="F:ATP binding"/>
    <property type="evidence" value="ECO:0007669"/>
    <property type="project" value="UniProtKB-KW"/>
</dbReference>
<dbReference type="CDD" id="cd16922">
    <property type="entry name" value="HATPase_EvgS-ArcB-TorS-like"/>
    <property type="match status" value="1"/>
</dbReference>
<dbReference type="RefSeq" id="WP_254011190.1">
    <property type="nucleotide sequence ID" value="NZ_JAMZMM010000052.1"/>
</dbReference>
<evidence type="ECO:0000256" key="6">
    <source>
        <dbReference type="ARBA" id="ARBA00022777"/>
    </source>
</evidence>
<name>A0AAE3GTS3_9CYAN</name>
<feature type="domain" description="Response regulatory" evidence="11">
    <location>
        <begin position="447"/>
        <end position="593"/>
    </location>
</feature>
<keyword evidence="4" id="KW-0808">Transferase</keyword>
<dbReference type="InterPro" id="IPR003594">
    <property type="entry name" value="HATPase_dom"/>
</dbReference>
<feature type="domain" description="Response regulatory" evidence="11">
    <location>
        <begin position="10"/>
        <end position="126"/>
    </location>
</feature>
<dbReference type="FunFam" id="1.10.287.130:FF:000002">
    <property type="entry name" value="Two-component osmosensing histidine kinase"/>
    <property type="match status" value="1"/>
</dbReference>
<dbReference type="CDD" id="cd00082">
    <property type="entry name" value="HisKA"/>
    <property type="match status" value="1"/>
</dbReference>
<dbReference type="InterPro" id="IPR001789">
    <property type="entry name" value="Sig_transdc_resp-reg_receiver"/>
</dbReference>
<dbReference type="PROSITE" id="PS50110">
    <property type="entry name" value="RESPONSE_REGULATORY"/>
    <property type="match status" value="2"/>
</dbReference>
<feature type="modified residue" description="4-aspartylphosphate" evidence="9">
    <location>
        <position position="496"/>
    </location>
</feature>
<dbReference type="InterPro" id="IPR011006">
    <property type="entry name" value="CheY-like_superfamily"/>
</dbReference>
<dbReference type="Pfam" id="PF00072">
    <property type="entry name" value="Response_reg"/>
    <property type="match status" value="2"/>
</dbReference>
<dbReference type="SMART" id="SM00387">
    <property type="entry name" value="HATPase_c"/>
    <property type="match status" value="1"/>
</dbReference>
<dbReference type="AlphaFoldDB" id="A0AAE3GTS3"/>
<dbReference type="EMBL" id="JAMZMM010000052">
    <property type="protein sequence ID" value="MCP2728392.1"/>
    <property type="molecule type" value="Genomic_DNA"/>
</dbReference>
<dbReference type="InterPro" id="IPR004358">
    <property type="entry name" value="Sig_transdc_His_kin-like_C"/>
</dbReference>
<dbReference type="PRINTS" id="PR00344">
    <property type="entry name" value="BCTRLSENSOR"/>
</dbReference>
<evidence type="ECO:0000259" key="10">
    <source>
        <dbReference type="PROSITE" id="PS50109"/>
    </source>
</evidence>
<dbReference type="Pfam" id="PF02518">
    <property type="entry name" value="HATPase_c"/>
    <property type="match status" value="1"/>
</dbReference>
<gene>
    <name evidence="12" type="ORF">NJ959_07870</name>
</gene>
<dbReference type="PROSITE" id="PS50109">
    <property type="entry name" value="HIS_KIN"/>
    <property type="match status" value="1"/>
</dbReference>
<evidence type="ECO:0000256" key="1">
    <source>
        <dbReference type="ARBA" id="ARBA00000085"/>
    </source>
</evidence>
<dbReference type="EC" id="2.7.13.3" evidence="2"/>
<feature type="modified residue" description="4-aspartylphosphate" evidence="9">
    <location>
        <position position="59"/>
    </location>
</feature>
<keyword evidence="13" id="KW-1185">Reference proteome</keyword>
<evidence type="ECO:0000313" key="13">
    <source>
        <dbReference type="Proteomes" id="UP001204953"/>
    </source>
</evidence>
<comment type="caution">
    <text evidence="12">The sequence shown here is derived from an EMBL/GenBank/DDBJ whole genome shotgun (WGS) entry which is preliminary data.</text>
</comment>
<evidence type="ECO:0000259" key="11">
    <source>
        <dbReference type="PROSITE" id="PS50110"/>
    </source>
</evidence>
<dbReference type="PANTHER" id="PTHR45339">
    <property type="entry name" value="HYBRID SIGNAL TRANSDUCTION HISTIDINE KINASE J"/>
    <property type="match status" value="1"/>
</dbReference>
<keyword evidence="7" id="KW-0067">ATP-binding</keyword>
<reference evidence="12" key="1">
    <citation type="submission" date="2022-06" db="EMBL/GenBank/DDBJ databases">
        <title>New cyanobacteria of genus Symplocastrum in benthos of Lake Baikal.</title>
        <authorList>
            <person name="Sorokovikova E."/>
            <person name="Tikhonova I."/>
            <person name="Krasnopeev A."/>
            <person name="Evseev P."/>
            <person name="Gladkikh A."/>
            <person name="Belykh O."/>
        </authorList>
    </citation>
    <scope>NUCLEOTIDE SEQUENCE</scope>
    <source>
        <strain evidence="12">BBK-W-15</strain>
    </source>
</reference>
<evidence type="ECO:0000256" key="8">
    <source>
        <dbReference type="ARBA" id="ARBA00023012"/>
    </source>
</evidence>
<dbReference type="Gene3D" id="3.30.565.10">
    <property type="entry name" value="Histidine kinase-like ATPase, C-terminal domain"/>
    <property type="match status" value="1"/>
</dbReference>
<proteinExistence type="predicted"/>
<dbReference type="SUPFAM" id="SSF47384">
    <property type="entry name" value="Homodimeric domain of signal transducing histidine kinase"/>
    <property type="match status" value="1"/>
</dbReference>
<accession>A0AAE3GTS3</accession>
<dbReference type="SMART" id="SM00448">
    <property type="entry name" value="REC"/>
    <property type="match status" value="2"/>
</dbReference>
<sequence length="697" mass="79022">MNQQTTIPGNILIIDDKRSDIQLLSTTLSNQGYIVRGAAKGKMGIKAAQADPPDVILLDIRMPDLDGYAVCEQLKANPKTQAIPIIFLSALDDVLDKVRAFQIGAVDYITKPFQIEEVLARVKNQLIVRHLNKQLIEKSQELQTQNQQLQQEIIERCKAEKTAEAASKAKSDFVANMSHELRTPLNAILGFTQLMHRDKCLSDEQQEYLEIINHSGEYLLGLIDDVLELSKIESGRFLLNLNSLDLYRFLDSIEEMFQMKAEQNGLYLMILVSSAVPQYIKTDQQKLRGCLINLIGNAIKFTQSGGVVLRVRLSDERADIRIGSEKKNKGEEQLSPIPKNPLQKTHSLIFEVEDTGSGIDPDEIDTIFQAFAQTETGRKSEEGAGLGLAITQKFVQMMGGEITVSSTVDRGTIFRFNIKLGLADESEIIAKPRQRVIGLQPERESYRILVVDDTRENRLLLLKLLQPIGFEVIEAENGEEAMTQWLAFQPHLIWMDTRMPVMNGIQATQEIRRRERGIIVRSEVGEERKAGEIEENSQSNRESLIQNPHTIIIALSASAFEERRGELLSAGCDDFVRKPFTEEVIFDKIGQYLGVRYVYEDLHESTKVHRTFNTFSEKSDSFLLEEMAIMPSIWLRELEKATKNLDEDMVLQLIEQIPESNKSLGVKLTELLDNFRLDIILRLVQLSIDSRSNNQKH</sequence>
<protein>
    <recommendedName>
        <fullName evidence="2">histidine kinase</fullName>
        <ecNumber evidence="2">2.7.13.3</ecNumber>
    </recommendedName>
</protein>
<dbReference type="Pfam" id="PF00512">
    <property type="entry name" value="HisKA"/>
    <property type="match status" value="1"/>
</dbReference>
<evidence type="ECO:0000256" key="4">
    <source>
        <dbReference type="ARBA" id="ARBA00022679"/>
    </source>
</evidence>
<dbReference type="SUPFAM" id="SSF55874">
    <property type="entry name" value="ATPase domain of HSP90 chaperone/DNA topoisomerase II/histidine kinase"/>
    <property type="match status" value="1"/>
</dbReference>
<dbReference type="InterPro" id="IPR036890">
    <property type="entry name" value="HATPase_C_sf"/>
</dbReference>
<dbReference type="Gene3D" id="1.10.287.130">
    <property type="match status" value="1"/>
</dbReference>
<evidence type="ECO:0000256" key="3">
    <source>
        <dbReference type="ARBA" id="ARBA00022553"/>
    </source>
</evidence>
<evidence type="ECO:0000256" key="2">
    <source>
        <dbReference type="ARBA" id="ARBA00012438"/>
    </source>
</evidence>
<evidence type="ECO:0000256" key="9">
    <source>
        <dbReference type="PROSITE-ProRule" id="PRU00169"/>
    </source>
</evidence>
<evidence type="ECO:0000313" key="12">
    <source>
        <dbReference type="EMBL" id="MCP2728392.1"/>
    </source>
</evidence>
<dbReference type="SUPFAM" id="SSF52172">
    <property type="entry name" value="CheY-like"/>
    <property type="match status" value="2"/>
</dbReference>
<dbReference type="InterPro" id="IPR003661">
    <property type="entry name" value="HisK_dim/P_dom"/>
</dbReference>
<dbReference type="GO" id="GO:0000155">
    <property type="term" value="F:phosphorelay sensor kinase activity"/>
    <property type="evidence" value="ECO:0007669"/>
    <property type="project" value="InterPro"/>
</dbReference>